<dbReference type="InterPro" id="IPR032675">
    <property type="entry name" value="LRR_dom_sf"/>
</dbReference>
<reference evidence="1 2" key="1">
    <citation type="submission" date="2023-09" db="EMBL/GenBank/DDBJ databases">
        <title>Nesidiocoris tenuis whole genome shotgun sequence.</title>
        <authorList>
            <person name="Shibata T."/>
            <person name="Shimoda M."/>
            <person name="Kobayashi T."/>
            <person name="Uehara T."/>
        </authorList>
    </citation>
    <scope>NUCLEOTIDE SEQUENCE [LARGE SCALE GENOMIC DNA]</scope>
    <source>
        <strain evidence="1 2">Japan</strain>
    </source>
</reference>
<proteinExistence type="predicted"/>
<dbReference type="InterPro" id="IPR043313">
    <property type="entry name" value="LRMDA"/>
</dbReference>
<evidence type="ECO:0000313" key="1">
    <source>
        <dbReference type="EMBL" id="BES95799.1"/>
    </source>
</evidence>
<dbReference type="Proteomes" id="UP001307889">
    <property type="component" value="Chromosome 6"/>
</dbReference>
<dbReference type="Pfam" id="PF14580">
    <property type="entry name" value="LRR_9"/>
    <property type="match status" value="1"/>
</dbReference>
<evidence type="ECO:0000313" key="2">
    <source>
        <dbReference type="Proteomes" id="UP001307889"/>
    </source>
</evidence>
<protein>
    <recommendedName>
        <fullName evidence="3">U2A'/phosphoprotein 32 family A C-terminal domain-containing protein</fullName>
    </recommendedName>
</protein>
<evidence type="ECO:0008006" key="3">
    <source>
        <dbReference type="Google" id="ProtNLM"/>
    </source>
</evidence>
<dbReference type="InterPro" id="IPR001611">
    <property type="entry name" value="Leu-rich_rpt"/>
</dbReference>
<dbReference type="PANTHER" id="PTHR46282:SF1">
    <property type="entry name" value="LEUCINE-RICH REPEAT-CONTAINING PROTEIN 72-LIKE"/>
    <property type="match status" value="1"/>
</dbReference>
<keyword evidence="2" id="KW-1185">Reference proteome</keyword>
<dbReference type="Gene3D" id="3.80.10.10">
    <property type="entry name" value="Ribonuclease Inhibitor"/>
    <property type="match status" value="1"/>
</dbReference>
<gene>
    <name evidence="1" type="ORF">NTJ_08608</name>
</gene>
<name>A0ABN7AUD1_9HEMI</name>
<sequence>MSSYETRLDYSHRNVEYLPEDVINANQSVTLLDASNNNIRDVDFVEKFVNLNSLILDHNCIASDAVFPHNPQLTTLWLNFNNIDELIPFVDNLKISFPNLKHLSMMGNKASPPCTEDTFYEYLQYRLQILSYFDGLEHLDDRSVSQDEREEAARLYGPSANPSIADSAASNISDFVQSLFDKVFSFIDAPTTGRRTRYGGAASVI</sequence>
<organism evidence="1 2">
    <name type="scientific">Nesidiocoris tenuis</name>
    <dbReference type="NCBI Taxonomy" id="355587"/>
    <lineage>
        <taxon>Eukaryota</taxon>
        <taxon>Metazoa</taxon>
        <taxon>Ecdysozoa</taxon>
        <taxon>Arthropoda</taxon>
        <taxon>Hexapoda</taxon>
        <taxon>Insecta</taxon>
        <taxon>Pterygota</taxon>
        <taxon>Neoptera</taxon>
        <taxon>Paraneoptera</taxon>
        <taxon>Hemiptera</taxon>
        <taxon>Heteroptera</taxon>
        <taxon>Panheteroptera</taxon>
        <taxon>Cimicomorpha</taxon>
        <taxon>Miridae</taxon>
        <taxon>Dicyphina</taxon>
        <taxon>Nesidiocoris</taxon>
    </lineage>
</organism>
<dbReference type="PROSITE" id="PS51450">
    <property type="entry name" value="LRR"/>
    <property type="match status" value="1"/>
</dbReference>
<dbReference type="EMBL" id="AP028914">
    <property type="protein sequence ID" value="BES95799.1"/>
    <property type="molecule type" value="Genomic_DNA"/>
</dbReference>
<accession>A0ABN7AUD1</accession>
<dbReference type="SUPFAM" id="SSF52058">
    <property type="entry name" value="L domain-like"/>
    <property type="match status" value="1"/>
</dbReference>
<dbReference type="PANTHER" id="PTHR46282">
    <property type="entry name" value="LEUCINE-RICH MELANOCYTE DIFFERENTIATION-ASSOCIATED PROTEIN"/>
    <property type="match status" value="1"/>
</dbReference>